<organism evidence="10 11">
    <name type="scientific">Reyranella soli</name>
    <dbReference type="NCBI Taxonomy" id="1230389"/>
    <lineage>
        <taxon>Bacteria</taxon>
        <taxon>Pseudomonadati</taxon>
        <taxon>Pseudomonadota</taxon>
        <taxon>Alphaproteobacteria</taxon>
        <taxon>Hyphomicrobiales</taxon>
        <taxon>Reyranellaceae</taxon>
        <taxon>Reyranella</taxon>
    </lineage>
</organism>
<dbReference type="CDD" id="cd02769">
    <property type="entry name" value="MopB_DMSOR-BSOR-TMAOR"/>
    <property type="match status" value="1"/>
</dbReference>
<dbReference type="CDD" id="cd02793">
    <property type="entry name" value="MopB_CT_DMSOR-BSOR-TMAOR"/>
    <property type="match status" value="1"/>
</dbReference>
<feature type="domain" description="Molybdopterin oxidoreductase" evidence="7">
    <location>
        <begin position="53"/>
        <end position="503"/>
    </location>
</feature>
<keyword evidence="11" id="KW-1185">Reference proteome</keyword>
<dbReference type="PROSITE" id="PS00932">
    <property type="entry name" value="MOLYBDOPTERIN_PROK_3"/>
    <property type="match status" value="1"/>
</dbReference>
<evidence type="ECO:0000256" key="6">
    <source>
        <dbReference type="ARBA" id="ARBA00023002"/>
    </source>
</evidence>
<evidence type="ECO:0000259" key="7">
    <source>
        <dbReference type="Pfam" id="PF00384"/>
    </source>
</evidence>
<dbReference type="PANTHER" id="PTHR43742">
    <property type="entry name" value="TRIMETHYLAMINE-N-OXIDE REDUCTASE"/>
    <property type="match status" value="1"/>
</dbReference>
<dbReference type="Gene3D" id="3.40.228.10">
    <property type="entry name" value="Dimethylsulfoxide Reductase, domain 2"/>
    <property type="match status" value="1"/>
</dbReference>
<sequence length="766" mass="84608">MTHQRTLTAAHWGVYEVEYDDNGKATRLHPFSKDPDPSPIGLHMLSDEVTRLRVRRPAVRKSWLEKGPGAAPEKRGQEAFVEVEWTEALDLVAKELKRVKDTHSNRSIFGGSYGWSSAGRFHHAQSQVHRFLNLVGGYVRHQDSYSLGAARVLMPHIVAPMDELMSMHTPWDVMAEHCKLFVSFGGVPHKNSQINAGGATKHHVKGGLYGMRAKGVRFVNVTPTADDLDTGGDVEWLAIRPNTDAALILALCHTLMAENLHDRDFLARYTVGFDKFAPSLAGKDAAWAEKITGIPAPRIVSLAREMAATRTTVSINWSLQRSHHGEQPFWALITLACMLGQVGLPGGGFAVGYGPVNLMGSAFPKYSGPTLPQGTNAVSDFIPVARFTDMLLNPGGTVPYNGRNLVYPDIKLVYWAGGNPFHHHQDLNRLMLAWRKPETIVFHEQFWTPAARMADIVLPATTSLERDDIGYGSREPYLIAMKKAREPVGEARDDYWIFGELARQMGQGEAYTEGRDTMAWLKHLYELSRVKSAEAGVAIPAFDEFWQAGMAEAQGKTREPVMLAAFRADPDKHPLKTPSGRIEIFSEKIASFGYDDCPGHATWMEPIEWLGSKTAERYPLHMLSDQPKDKLHSQLDHSPHAHATKIKGRQPVTMHPQDAAARGIKDGDLLRVFNDRGACLAAAQLSDRIRRGVVRLSTGAWFDPAGSGSNQPLEKHGNPNALTLDIGASKLSQGCIAQTCLVEIERFDAPAPAVTAHRVPEFQPRG</sequence>
<dbReference type="Proteomes" id="UP000321058">
    <property type="component" value="Unassembled WGS sequence"/>
</dbReference>
<feature type="domain" description="Molybdopterin dinucleotide-binding" evidence="8">
    <location>
        <begin position="620"/>
        <end position="740"/>
    </location>
</feature>
<keyword evidence="3" id="KW-0500">Molybdenum</keyword>
<dbReference type="GO" id="GO:0009061">
    <property type="term" value="P:anaerobic respiration"/>
    <property type="evidence" value="ECO:0007669"/>
    <property type="project" value="TreeGrafter"/>
</dbReference>
<dbReference type="GO" id="GO:0009055">
    <property type="term" value="F:electron transfer activity"/>
    <property type="evidence" value="ECO:0007669"/>
    <property type="project" value="TreeGrafter"/>
</dbReference>
<dbReference type="InterPro" id="IPR041954">
    <property type="entry name" value="CT_DMSOR/BSOR/TMAOR"/>
</dbReference>
<dbReference type="GO" id="GO:0030151">
    <property type="term" value="F:molybdenum ion binding"/>
    <property type="evidence" value="ECO:0007669"/>
    <property type="project" value="TreeGrafter"/>
</dbReference>
<dbReference type="InterPro" id="IPR009010">
    <property type="entry name" value="Asp_de-COase-like_dom_sf"/>
</dbReference>
<dbReference type="InterPro" id="IPR006655">
    <property type="entry name" value="Mopterin_OxRdtase_prok_CS"/>
</dbReference>
<dbReference type="InterPro" id="IPR050612">
    <property type="entry name" value="Prok_Mopterin_Oxidored"/>
</dbReference>
<dbReference type="PROSITE" id="PS00490">
    <property type="entry name" value="MOLYBDOPTERIN_PROK_2"/>
    <property type="match status" value="1"/>
</dbReference>
<dbReference type="Pfam" id="PF00384">
    <property type="entry name" value="Molybdopterin"/>
    <property type="match status" value="1"/>
</dbReference>
<dbReference type="InterPro" id="IPR041460">
    <property type="entry name" value="Molybdopterin_N"/>
</dbReference>
<evidence type="ECO:0000313" key="10">
    <source>
        <dbReference type="EMBL" id="GEP55437.1"/>
    </source>
</evidence>
<dbReference type="GO" id="GO:0043546">
    <property type="term" value="F:molybdopterin cofactor binding"/>
    <property type="evidence" value="ECO:0007669"/>
    <property type="project" value="InterPro"/>
</dbReference>
<reference evidence="10 11" key="1">
    <citation type="submission" date="2019-07" db="EMBL/GenBank/DDBJ databases">
        <title>Whole genome shotgun sequence of Reyranella soli NBRC 108950.</title>
        <authorList>
            <person name="Hosoyama A."/>
            <person name="Uohara A."/>
            <person name="Ohji S."/>
            <person name="Ichikawa N."/>
        </authorList>
    </citation>
    <scope>NUCLEOTIDE SEQUENCE [LARGE SCALE GENOMIC DNA]</scope>
    <source>
        <strain evidence="10 11">NBRC 108950</strain>
    </source>
</reference>
<dbReference type="EMBL" id="BKAJ01000038">
    <property type="protein sequence ID" value="GEP55437.1"/>
    <property type="molecule type" value="Genomic_DNA"/>
</dbReference>
<dbReference type="Gene3D" id="3.40.50.740">
    <property type="match status" value="1"/>
</dbReference>
<evidence type="ECO:0000256" key="1">
    <source>
        <dbReference type="ARBA" id="ARBA00001942"/>
    </source>
</evidence>
<evidence type="ECO:0000256" key="3">
    <source>
        <dbReference type="ARBA" id="ARBA00022505"/>
    </source>
</evidence>
<comment type="similarity">
    <text evidence="2">Belongs to the prokaryotic molybdopterin-containing oxidoreductase family.</text>
</comment>
<keyword evidence="6" id="KW-0560">Oxidoreductase</keyword>
<dbReference type="Pfam" id="PF01568">
    <property type="entry name" value="Molydop_binding"/>
    <property type="match status" value="1"/>
</dbReference>
<dbReference type="PANTHER" id="PTHR43742:SF10">
    <property type="entry name" value="TRIMETHYLAMINE-N-OXIDE REDUCTASE 2"/>
    <property type="match status" value="1"/>
</dbReference>
<comment type="cofactor">
    <cofactor evidence="1">
        <name>Mo-bis(molybdopterin guanine dinucleotide)</name>
        <dbReference type="ChEBI" id="CHEBI:60539"/>
    </cofactor>
</comment>
<proteinExistence type="inferred from homology"/>
<name>A0A512N8Z0_9HYPH</name>
<keyword evidence="5" id="KW-0574">Periplasm</keyword>
<dbReference type="GO" id="GO:0030288">
    <property type="term" value="C:outer membrane-bounded periplasmic space"/>
    <property type="evidence" value="ECO:0007669"/>
    <property type="project" value="TreeGrafter"/>
</dbReference>
<protein>
    <submittedName>
        <fullName evidence="10">Dimethylsulfoxide reductase</fullName>
    </submittedName>
</protein>
<gene>
    <name evidence="10" type="ORF">RSO01_26030</name>
</gene>
<evidence type="ECO:0000259" key="9">
    <source>
        <dbReference type="Pfam" id="PF18364"/>
    </source>
</evidence>
<comment type="caution">
    <text evidence="10">The sequence shown here is derived from an EMBL/GenBank/DDBJ whole genome shotgun (WGS) entry which is preliminary data.</text>
</comment>
<feature type="domain" description="Molybdopterin oxidoreductase N-terminal" evidence="9">
    <location>
        <begin position="8"/>
        <end position="40"/>
    </location>
</feature>
<evidence type="ECO:0000256" key="5">
    <source>
        <dbReference type="ARBA" id="ARBA00022764"/>
    </source>
</evidence>
<dbReference type="Gene3D" id="2.40.40.20">
    <property type="match status" value="1"/>
</dbReference>
<accession>A0A512N8Z0</accession>
<dbReference type="InterPro" id="IPR006657">
    <property type="entry name" value="MoPterin_dinucl-bd_dom"/>
</dbReference>
<dbReference type="SUPFAM" id="SSF53706">
    <property type="entry name" value="Formate dehydrogenase/DMSO reductase, domains 1-3"/>
    <property type="match status" value="1"/>
</dbReference>
<dbReference type="RefSeq" id="WP_147149527.1">
    <property type="nucleotide sequence ID" value="NZ_BKAJ01000038.1"/>
</dbReference>
<dbReference type="FunFam" id="2.40.40.20:FF:000009">
    <property type="entry name" value="Biotin sulfoxide reductase 2"/>
    <property type="match status" value="1"/>
</dbReference>
<dbReference type="SUPFAM" id="SSF50692">
    <property type="entry name" value="ADC-like"/>
    <property type="match status" value="1"/>
</dbReference>
<dbReference type="Pfam" id="PF18364">
    <property type="entry name" value="Molybdopterin_N"/>
    <property type="match status" value="1"/>
</dbReference>
<dbReference type="GO" id="GO:0016491">
    <property type="term" value="F:oxidoreductase activity"/>
    <property type="evidence" value="ECO:0007669"/>
    <property type="project" value="UniProtKB-KW"/>
</dbReference>
<dbReference type="AlphaFoldDB" id="A0A512N8Z0"/>
<dbReference type="Gene3D" id="3.90.55.10">
    <property type="entry name" value="Dimethylsulfoxide Reductase, domain 3"/>
    <property type="match status" value="1"/>
</dbReference>
<dbReference type="OrthoDB" id="9759518at2"/>
<evidence type="ECO:0000256" key="2">
    <source>
        <dbReference type="ARBA" id="ARBA00010312"/>
    </source>
</evidence>
<evidence type="ECO:0000256" key="4">
    <source>
        <dbReference type="ARBA" id="ARBA00022723"/>
    </source>
</evidence>
<keyword evidence="4" id="KW-0479">Metal-binding</keyword>
<dbReference type="InterPro" id="IPR006656">
    <property type="entry name" value="Mopterin_OxRdtase"/>
</dbReference>
<evidence type="ECO:0000313" key="11">
    <source>
        <dbReference type="Proteomes" id="UP000321058"/>
    </source>
</evidence>
<evidence type="ECO:0000259" key="8">
    <source>
        <dbReference type="Pfam" id="PF01568"/>
    </source>
</evidence>